<accession>A0AAV6VBN2</accession>
<name>A0AAV6VBN2_9ARAC</name>
<dbReference type="Gene3D" id="3.80.10.10">
    <property type="entry name" value="Ribonuclease Inhibitor"/>
    <property type="match status" value="1"/>
</dbReference>
<comment type="caution">
    <text evidence="3">The sequence shown here is derived from an EMBL/GenBank/DDBJ whole genome shotgun (WGS) entry which is preliminary data.</text>
</comment>
<dbReference type="SUPFAM" id="SSF52047">
    <property type="entry name" value="RNI-like"/>
    <property type="match status" value="1"/>
</dbReference>
<keyword evidence="1" id="KW-0812">Transmembrane</keyword>
<gene>
    <name evidence="3" type="ORF">JTE90_003003</name>
</gene>
<organism evidence="3 4">
    <name type="scientific">Oedothorax gibbosus</name>
    <dbReference type="NCBI Taxonomy" id="931172"/>
    <lineage>
        <taxon>Eukaryota</taxon>
        <taxon>Metazoa</taxon>
        <taxon>Ecdysozoa</taxon>
        <taxon>Arthropoda</taxon>
        <taxon>Chelicerata</taxon>
        <taxon>Arachnida</taxon>
        <taxon>Araneae</taxon>
        <taxon>Araneomorphae</taxon>
        <taxon>Entelegynae</taxon>
        <taxon>Araneoidea</taxon>
        <taxon>Linyphiidae</taxon>
        <taxon>Erigoninae</taxon>
        <taxon>Oedothorax</taxon>
    </lineage>
</organism>
<keyword evidence="1" id="KW-1133">Transmembrane helix</keyword>
<feature type="domain" description="F-box" evidence="2">
    <location>
        <begin position="122"/>
        <end position="168"/>
    </location>
</feature>
<dbReference type="PANTHER" id="PTHR20872">
    <property type="match status" value="1"/>
</dbReference>
<evidence type="ECO:0000259" key="2">
    <source>
        <dbReference type="PROSITE" id="PS50181"/>
    </source>
</evidence>
<protein>
    <recommendedName>
        <fullName evidence="2">F-box domain-containing protein</fullName>
    </recommendedName>
</protein>
<keyword evidence="4" id="KW-1185">Reference proteome</keyword>
<dbReference type="AlphaFoldDB" id="A0AAV6VBN2"/>
<dbReference type="SUPFAM" id="SSF81383">
    <property type="entry name" value="F-box domain"/>
    <property type="match status" value="1"/>
</dbReference>
<dbReference type="InterPro" id="IPR001810">
    <property type="entry name" value="F-box_dom"/>
</dbReference>
<dbReference type="PROSITE" id="PS50181">
    <property type="entry name" value="FBOX"/>
    <property type="match status" value="1"/>
</dbReference>
<dbReference type="InterPro" id="IPR036047">
    <property type="entry name" value="F-box-like_dom_sf"/>
</dbReference>
<sequence>MRILHKSTTSSRYEVSGEVTMAQCPCDATGHTPSRSLTECFGKIDWKFWRRRMWFVQLAYSTGKWICFLFAWLKMSSKLPAMIFSAPIKEEVLELDFSESNPVSVRRKVRPKRSDDREKPSFSRWDVLPDILLEDIYSRLSIKERYYASQVCRNWNRIFYSKIVWETFILNDRTLTRRKFNYYMGDQYVLDHHRTQLCLHRVARGFRKLIIKPMENFLNLYEFMTNLSYFCENYEPLVRIKTLDFTFGCNFSAEDVQGSNKVFGTGGKILEALKRLMDDLTGLKHLSLQDLLLEKEEAKFLLDDVVYNCCESMRTLKLVNCSKNPYAMLHPAVFVNLKSLTLSPQHLGDENLLLLATNRLPDLYLLQTKLTPARVTPVPPKAWRECAKTWPLMRVHHVLEGDVEKPIVWQEGAPVRSIVFNTPDIKVCVTSLFTASNMYSNTLEVFAYPGVPTYPPMDYFEDRADTALILLSKCCLFLDTLVLRDIISTASILLLATQSNNLRRLVVRKSALIFKCDWPHNPEWSDSFYDWLKLTSGCCQKVTEEVSRLLECKWHPLSDEEFMSFKL</sequence>
<dbReference type="EMBL" id="JAFNEN010000109">
    <property type="protein sequence ID" value="KAG8194054.1"/>
    <property type="molecule type" value="Genomic_DNA"/>
</dbReference>
<feature type="transmembrane region" description="Helical" evidence="1">
    <location>
        <begin position="53"/>
        <end position="73"/>
    </location>
</feature>
<reference evidence="3 4" key="1">
    <citation type="journal article" date="2022" name="Nat. Ecol. Evol.">
        <title>A masculinizing supergene underlies an exaggerated male reproductive morph in a spider.</title>
        <authorList>
            <person name="Hendrickx F."/>
            <person name="De Corte Z."/>
            <person name="Sonet G."/>
            <person name="Van Belleghem S.M."/>
            <person name="Kostlbacher S."/>
            <person name="Vangestel C."/>
        </authorList>
    </citation>
    <scope>NUCLEOTIDE SEQUENCE [LARGE SCALE GENOMIC DNA]</scope>
    <source>
        <strain evidence="3">W744_W776</strain>
    </source>
</reference>
<keyword evidence="1" id="KW-0472">Membrane</keyword>
<dbReference type="Pfam" id="PF12937">
    <property type="entry name" value="F-box-like"/>
    <property type="match status" value="1"/>
</dbReference>
<dbReference type="Proteomes" id="UP000827092">
    <property type="component" value="Unassembled WGS sequence"/>
</dbReference>
<evidence type="ECO:0000313" key="4">
    <source>
        <dbReference type="Proteomes" id="UP000827092"/>
    </source>
</evidence>
<proteinExistence type="predicted"/>
<dbReference type="PANTHER" id="PTHR20872:SF1">
    <property type="entry name" value="F-BOX DOMAIN-CONTAINING PROTEIN"/>
    <property type="match status" value="1"/>
</dbReference>
<evidence type="ECO:0000256" key="1">
    <source>
        <dbReference type="SAM" id="Phobius"/>
    </source>
</evidence>
<dbReference type="InterPro" id="IPR032675">
    <property type="entry name" value="LRR_dom_sf"/>
</dbReference>
<evidence type="ECO:0000313" key="3">
    <source>
        <dbReference type="EMBL" id="KAG8194054.1"/>
    </source>
</evidence>
<dbReference type="Gene3D" id="1.20.1280.50">
    <property type="match status" value="1"/>
</dbReference>